<reference evidence="1 2" key="1">
    <citation type="submission" date="2024-09" db="EMBL/GenBank/DDBJ databases">
        <authorList>
            <person name="Sun Q."/>
            <person name="Mori K."/>
        </authorList>
    </citation>
    <scope>NUCLEOTIDE SEQUENCE [LARGE SCALE GENOMIC DNA]</scope>
    <source>
        <strain evidence="1 2">NCAIM B.02301</strain>
    </source>
</reference>
<keyword evidence="2" id="KW-1185">Reference proteome</keyword>
<dbReference type="InterPro" id="IPR024307">
    <property type="entry name" value="YmaF"/>
</dbReference>
<organism evidence="1 2">
    <name type="scientific">Halalkalibacter alkalisediminis</name>
    <dbReference type="NCBI Taxonomy" id="935616"/>
    <lineage>
        <taxon>Bacteria</taxon>
        <taxon>Bacillati</taxon>
        <taxon>Bacillota</taxon>
        <taxon>Bacilli</taxon>
        <taxon>Bacillales</taxon>
        <taxon>Bacillaceae</taxon>
        <taxon>Halalkalibacter</taxon>
    </lineage>
</organism>
<dbReference type="Proteomes" id="UP001589833">
    <property type="component" value="Unassembled WGS sequence"/>
</dbReference>
<proteinExistence type="predicted"/>
<comment type="caution">
    <text evidence="1">The sequence shown here is derived from an EMBL/GenBank/DDBJ whole genome shotgun (WGS) entry which is preliminary data.</text>
</comment>
<dbReference type="Pfam" id="PF12788">
    <property type="entry name" value="YmaF"/>
    <property type="match status" value="1"/>
</dbReference>
<dbReference type="RefSeq" id="WP_273847783.1">
    <property type="nucleotide sequence ID" value="NZ_JAQQWT010000034.1"/>
</dbReference>
<accession>A0ABV6NMG5</accession>
<gene>
    <name evidence="1" type="ORF">ACFFH4_24105</name>
</gene>
<evidence type="ECO:0000313" key="2">
    <source>
        <dbReference type="Proteomes" id="UP001589833"/>
    </source>
</evidence>
<dbReference type="EMBL" id="JBHLTR010000097">
    <property type="protein sequence ID" value="MFC0561961.1"/>
    <property type="molecule type" value="Genomic_DNA"/>
</dbReference>
<name>A0ABV6NMG5_9BACI</name>
<protein>
    <submittedName>
        <fullName evidence="1">YmaF family protein</fullName>
    </submittedName>
</protein>
<sequence length="125" mass="14016">MSNVPVTGFLYHSDGDDPLHSHNMFITTWDGQPIHTHEFKGVTTFDVGHDHRYAGTTEPAPSGVQHTHRYCTFTTFDAEHKHVIRGVTGPAIFLPDGRHFHKFNGVTSVDGPTPHRHRYCGKTSL</sequence>
<evidence type="ECO:0000313" key="1">
    <source>
        <dbReference type="EMBL" id="MFC0561961.1"/>
    </source>
</evidence>